<dbReference type="InterPro" id="IPR018649">
    <property type="entry name" value="SHOCT"/>
</dbReference>
<evidence type="ECO:0000313" key="3">
    <source>
        <dbReference type="Proteomes" id="UP001597191"/>
    </source>
</evidence>
<organism evidence="2 3">
    <name type="scientific">Lapidilactobacillus gannanensis</name>
    <dbReference type="NCBI Taxonomy" id="2486002"/>
    <lineage>
        <taxon>Bacteria</taxon>
        <taxon>Bacillati</taxon>
        <taxon>Bacillota</taxon>
        <taxon>Bacilli</taxon>
        <taxon>Lactobacillales</taxon>
        <taxon>Lactobacillaceae</taxon>
        <taxon>Lapidilactobacillus</taxon>
    </lineage>
</organism>
<gene>
    <name evidence="2" type="ORF">ACFQ4R_04005</name>
</gene>
<feature type="domain" description="SHOCT" evidence="1">
    <location>
        <begin position="132"/>
        <end position="159"/>
    </location>
</feature>
<dbReference type="Pfam" id="PF09851">
    <property type="entry name" value="SHOCT"/>
    <property type="match status" value="1"/>
</dbReference>
<comment type="caution">
    <text evidence="2">The sequence shown here is derived from an EMBL/GenBank/DDBJ whole genome shotgun (WGS) entry which is preliminary data.</text>
</comment>
<proteinExistence type="predicted"/>
<dbReference type="EMBL" id="JBHTOH010000025">
    <property type="protein sequence ID" value="MFD1410778.1"/>
    <property type="molecule type" value="Genomic_DNA"/>
</dbReference>
<dbReference type="RefSeq" id="WP_125647862.1">
    <property type="nucleotide sequence ID" value="NZ_JBHTOH010000025.1"/>
</dbReference>
<dbReference type="Proteomes" id="UP001597191">
    <property type="component" value="Unassembled WGS sequence"/>
</dbReference>
<name>A0ABW4BND7_9LACO</name>
<sequence>MKVEIKVPEHVIVETTDTGIIIDRKGLRSLGNRGSTGTQTIPYSSIISVDFKKATGPAGIMGGHIDFVTAAGNASTPGFGALMGAGSDYNKANAVVFRKFNDEMEQIKDIVESHMGQQPVSNPTTQVTSEADELAKFKKLLDDGVLTQEEFDAKKKQILGL</sequence>
<protein>
    <submittedName>
        <fullName evidence="2">SHOCT domain-containing protein</fullName>
    </submittedName>
</protein>
<keyword evidence="3" id="KW-1185">Reference proteome</keyword>
<reference evidence="3" key="1">
    <citation type="journal article" date="2019" name="Int. J. Syst. Evol. Microbiol.">
        <title>The Global Catalogue of Microorganisms (GCM) 10K type strain sequencing project: providing services to taxonomists for standard genome sequencing and annotation.</title>
        <authorList>
            <consortium name="The Broad Institute Genomics Platform"/>
            <consortium name="The Broad Institute Genome Sequencing Center for Infectious Disease"/>
            <person name="Wu L."/>
            <person name="Ma J."/>
        </authorList>
    </citation>
    <scope>NUCLEOTIDE SEQUENCE [LARGE SCALE GENOMIC DNA]</scope>
    <source>
        <strain evidence="3">CCM 8937</strain>
    </source>
</reference>
<evidence type="ECO:0000313" key="2">
    <source>
        <dbReference type="EMBL" id="MFD1410778.1"/>
    </source>
</evidence>
<accession>A0ABW4BND7</accession>
<evidence type="ECO:0000259" key="1">
    <source>
        <dbReference type="Pfam" id="PF09851"/>
    </source>
</evidence>